<dbReference type="InterPro" id="IPR036116">
    <property type="entry name" value="FN3_sf"/>
</dbReference>
<dbReference type="Proteomes" id="UP000199421">
    <property type="component" value="Unassembled WGS sequence"/>
</dbReference>
<evidence type="ECO:0000313" key="2">
    <source>
        <dbReference type="Proteomes" id="UP000199421"/>
    </source>
</evidence>
<organism evidence="1 2">
    <name type="scientific">Olivibacter domesticus</name>
    <name type="common">Pseudosphingobacterium domesticum</name>
    <dbReference type="NCBI Taxonomy" id="407022"/>
    <lineage>
        <taxon>Bacteria</taxon>
        <taxon>Pseudomonadati</taxon>
        <taxon>Bacteroidota</taxon>
        <taxon>Sphingobacteriia</taxon>
        <taxon>Sphingobacteriales</taxon>
        <taxon>Sphingobacteriaceae</taxon>
        <taxon>Olivibacter</taxon>
    </lineage>
</organism>
<dbReference type="Gene3D" id="2.60.40.10">
    <property type="entry name" value="Immunoglobulins"/>
    <property type="match status" value="1"/>
</dbReference>
<accession>A0A1H7Y7L5</accession>
<name>A0A1H7Y7L5_OLID1</name>
<evidence type="ECO:0000313" key="1">
    <source>
        <dbReference type="EMBL" id="SEM41327.1"/>
    </source>
</evidence>
<dbReference type="CDD" id="cd00063">
    <property type="entry name" value="FN3"/>
    <property type="match status" value="1"/>
</dbReference>
<gene>
    <name evidence="1" type="ORF">SAMN05661044_05113</name>
</gene>
<protein>
    <recommendedName>
        <fullName evidence="3">Fibronectin type-III domain-containing protein</fullName>
    </recommendedName>
</protein>
<sequence>MGFSKISDDTLATLGVTVITAMTDNPHFETPLPALADVQLIVDDFRDKLASTRKGSPLNTSEKNHSRQLLESELKKLAFYVNTVANGALHIVLSSGFPAKQLRTSMDIPLFPERLRLLDTPQSGQLRFDFNMAKSAWEYEYSYATFVDDNGIPQWGNILTTTSSRNNIIAPLEAGSICRVRVRSRNGKGVSDWSEPVSRMAR</sequence>
<reference evidence="2" key="1">
    <citation type="submission" date="2016-10" db="EMBL/GenBank/DDBJ databases">
        <authorList>
            <person name="Varghese N."/>
            <person name="Submissions S."/>
        </authorList>
    </citation>
    <scope>NUCLEOTIDE SEQUENCE [LARGE SCALE GENOMIC DNA]</scope>
    <source>
        <strain evidence="2">DSM 18733</strain>
    </source>
</reference>
<evidence type="ECO:0008006" key="3">
    <source>
        <dbReference type="Google" id="ProtNLM"/>
    </source>
</evidence>
<dbReference type="InterPro" id="IPR003961">
    <property type="entry name" value="FN3_dom"/>
</dbReference>
<dbReference type="InterPro" id="IPR013783">
    <property type="entry name" value="Ig-like_fold"/>
</dbReference>
<proteinExistence type="predicted"/>
<keyword evidence="2" id="KW-1185">Reference proteome</keyword>
<dbReference type="EMBL" id="FOAF01000012">
    <property type="protein sequence ID" value="SEM41327.1"/>
    <property type="molecule type" value="Genomic_DNA"/>
</dbReference>
<dbReference type="SUPFAM" id="SSF49265">
    <property type="entry name" value="Fibronectin type III"/>
    <property type="match status" value="1"/>
</dbReference>
<dbReference type="AlphaFoldDB" id="A0A1H7Y7L5"/>